<proteinExistence type="predicted"/>
<dbReference type="InterPro" id="IPR020288">
    <property type="entry name" value="Sheath_initiator"/>
</dbReference>
<dbReference type="Pfam" id="PF10934">
    <property type="entry name" value="Sheath_initiator"/>
    <property type="match status" value="1"/>
</dbReference>
<organism evidence="1 2">
    <name type="scientific">Anaerobutyricum hallii</name>
    <dbReference type="NCBI Taxonomy" id="39488"/>
    <lineage>
        <taxon>Bacteria</taxon>
        <taxon>Bacillati</taxon>
        <taxon>Bacillota</taxon>
        <taxon>Clostridia</taxon>
        <taxon>Lachnospirales</taxon>
        <taxon>Lachnospiraceae</taxon>
        <taxon>Anaerobutyricum</taxon>
    </lineage>
</organism>
<dbReference type="RefSeq" id="WP_118381194.1">
    <property type="nucleotide sequence ID" value="NZ_CABJFJ010000009.1"/>
</dbReference>
<gene>
    <name evidence="1" type="ORF">DW833_08835</name>
</gene>
<keyword evidence="2" id="KW-1185">Reference proteome</keyword>
<dbReference type="AlphaFoldDB" id="A0A414B535"/>
<evidence type="ECO:0000313" key="1">
    <source>
        <dbReference type="EMBL" id="RHC64159.1"/>
    </source>
</evidence>
<dbReference type="Proteomes" id="UP000284621">
    <property type="component" value="Unassembled WGS sequence"/>
</dbReference>
<dbReference type="EMBL" id="QSID01000009">
    <property type="protein sequence ID" value="RHC64159.1"/>
    <property type="molecule type" value="Genomic_DNA"/>
</dbReference>
<reference evidence="1 2" key="1">
    <citation type="submission" date="2018-08" db="EMBL/GenBank/DDBJ databases">
        <title>A genome reference for cultivated species of the human gut microbiota.</title>
        <authorList>
            <person name="Zou Y."/>
            <person name="Xue W."/>
            <person name="Luo G."/>
        </authorList>
    </citation>
    <scope>NUCLEOTIDE SEQUENCE [LARGE SCALE GENOMIC DNA]</scope>
    <source>
        <strain evidence="1 2">AM34-3LB</strain>
    </source>
</reference>
<name>A0A414B535_9FIRM</name>
<comment type="caution">
    <text evidence="1">The sequence shown here is derived from an EMBL/GenBank/DDBJ whole genome shotgun (WGS) entry which is preliminary data.</text>
</comment>
<evidence type="ECO:0000313" key="2">
    <source>
        <dbReference type="Proteomes" id="UP000284621"/>
    </source>
</evidence>
<sequence length="143" mass="16128">MDEDEIITNPFEDDEDELEEDTTIYRTYGMDTKNKRIVGKVDGMEAVLQSIFKALQTRRFAYLIYDDQYGFDGYNKIGNTALTQGYLEADMPSMIEDAFLNDEAIVSIDDINFQIIETDGVQISLSVSTIFGDADFEGVITDG</sequence>
<accession>A0A414B535</accession>
<protein>
    <submittedName>
        <fullName evidence="1">DUF2634 domain-containing protein</fullName>
    </submittedName>
</protein>